<feature type="domain" description="Pru" evidence="9">
    <location>
        <begin position="1"/>
        <end position="56"/>
    </location>
</feature>
<dbReference type="GO" id="GO:0008541">
    <property type="term" value="C:proteasome regulatory particle, lid subcomplex"/>
    <property type="evidence" value="ECO:0007669"/>
    <property type="project" value="TreeGrafter"/>
</dbReference>
<dbReference type="PANTHER" id="PTHR12225">
    <property type="entry name" value="ADHESION REGULATING MOLECULE 1 110 KDA CELL MEMBRANE GLYCOPROTEIN"/>
    <property type="match status" value="1"/>
</dbReference>
<dbReference type="Pfam" id="PF16550">
    <property type="entry name" value="RPN13_C"/>
    <property type="match status" value="1"/>
</dbReference>
<dbReference type="InterPro" id="IPR006773">
    <property type="entry name" value="Rpn13/ADRM1"/>
</dbReference>
<evidence type="ECO:0000256" key="4">
    <source>
        <dbReference type="ARBA" id="ARBA00022490"/>
    </source>
</evidence>
<dbReference type="InterPro" id="IPR044867">
    <property type="entry name" value="DEUBAD_dom"/>
</dbReference>
<evidence type="ECO:0000256" key="5">
    <source>
        <dbReference type="ARBA" id="ARBA00022942"/>
    </source>
</evidence>
<proteinExistence type="inferred from homology"/>
<organism evidence="10 11">
    <name type="scientific">Leptotrombidium deliense</name>
    <dbReference type="NCBI Taxonomy" id="299467"/>
    <lineage>
        <taxon>Eukaryota</taxon>
        <taxon>Metazoa</taxon>
        <taxon>Ecdysozoa</taxon>
        <taxon>Arthropoda</taxon>
        <taxon>Chelicerata</taxon>
        <taxon>Arachnida</taxon>
        <taxon>Acari</taxon>
        <taxon>Acariformes</taxon>
        <taxon>Trombidiformes</taxon>
        <taxon>Prostigmata</taxon>
        <taxon>Anystina</taxon>
        <taxon>Parasitengona</taxon>
        <taxon>Trombiculoidea</taxon>
        <taxon>Trombiculidae</taxon>
        <taxon>Leptotrombidium</taxon>
    </lineage>
</organism>
<dbReference type="STRING" id="299467.A0A443SJ09"/>
<keyword evidence="4" id="KW-0963">Cytoplasm</keyword>
<comment type="caution">
    <text evidence="10">The sequence shown here is derived from an EMBL/GenBank/DDBJ whole genome shotgun (WGS) entry which is preliminary data.</text>
</comment>
<dbReference type="GO" id="GO:0005737">
    <property type="term" value="C:cytoplasm"/>
    <property type="evidence" value="ECO:0007669"/>
    <property type="project" value="UniProtKB-SubCell"/>
</dbReference>
<feature type="non-terminal residue" evidence="10">
    <location>
        <position position="1"/>
    </location>
</feature>
<evidence type="ECO:0000259" key="9">
    <source>
        <dbReference type="PROSITE" id="PS51917"/>
    </source>
</evidence>
<evidence type="ECO:0000313" key="11">
    <source>
        <dbReference type="Proteomes" id="UP000288716"/>
    </source>
</evidence>
<comment type="subcellular location">
    <subcellularLocation>
        <location evidence="2">Cytoplasm</location>
    </subcellularLocation>
    <subcellularLocation>
        <location evidence="1">Nucleus</location>
    </subcellularLocation>
</comment>
<keyword evidence="11" id="KW-1185">Reference proteome</keyword>
<feature type="region of interest" description="Disordered" evidence="7">
    <location>
        <begin position="51"/>
        <end position="78"/>
    </location>
</feature>
<dbReference type="Proteomes" id="UP000288716">
    <property type="component" value="Unassembled WGS sequence"/>
</dbReference>
<feature type="region of interest" description="Disordered" evidence="7">
    <location>
        <begin position="104"/>
        <end position="157"/>
    </location>
</feature>
<dbReference type="EMBL" id="NCKV01001965">
    <property type="protein sequence ID" value="RWS27513.1"/>
    <property type="molecule type" value="Genomic_DNA"/>
</dbReference>
<feature type="region of interest" description="Disordered" evidence="7">
    <location>
        <begin position="289"/>
        <end position="309"/>
    </location>
</feature>
<dbReference type="InterPro" id="IPR032368">
    <property type="entry name" value="RPN13_DEUBAD"/>
</dbReference>
<sequence>IFSGDAEFVKVPQCKTGRVFLLKFKAGRRCFYWMQEPREDKDEEFFKKVNDLITNPPPAGSRNSNSNSLTEQLTRQLEEGGGAELSTLLNNMNPQQLMQMLGMQVNQGSGRSSRTTSANRQPSGGSSGGNVAVSPPAASPPVSTGESKNSKSSTPQAQIQLSDLRNIISSLTVPGQQSQANKEEIDLSSAINSEALQTLISNEEFMTRVSAHLPPVTAASETSAEAPESSPSEDLSSTVQSPQFKQALRTFSTALQSGQLGPLMLQFGLSQACVDAANEGDLEKFVKALEESEKSKESESAKDDDMALD</sequence>
<feature type="compositionally biased region" description="Polar residues" evidence="7">
    <location>
        <begin position="144"/>
        <end position="157"/>
    </location>
</feature>
<feature type="compositionally biased region" description="Polar residues" evidence="7">
    <location>
        <begin position="104"/>
        <end position="122"/>
    </location>
</feature>
<dbReference type="InterPro" id="IPR038108">
    <property type="entry name" value="RPN13_DEUBAD_sf"/>
</dbReference>
<feature type="compositionally biased region" description="Low complexity" evidence="7">
    <location>
        <begin position="129"/>
        <end position="143"/>
    </location>
</feature>
<dbReference type="AlphaFoldDB" id="A0A443SJ09"/>
<accession>A0A443SJ09</accession>
<feature type="region of interest" description="Disordered" evidence="7">
    <location>
        <begin position="216"/>
        <end position="241"/>
    </location>
</feature>
<evidence type="ECO:0000256" key="7">
    <source>
        <dbReference type="SAM" id="MobiDB-lite"/>
    </source>
</evidence>
<feature type="domain" description="DEUBAD" evidence="8">
    <location>
        <begin position="178"/>
        <end position="299"/>
    </location>
</feature>
<dbReference type="GO" id="GO:0061133">
    <property type="term" value="F:endopeptidase activator activity"/>
    <property type="evidence" value="ECO:0007669"/>
    <property type="project" value="TreeGrafter"/>
</dbReference>
<reference evidence="10 11" key="1">
    <citation type="journal article" date="2018" name="Gigascience">
        <title>Genomes of trombidid mites reveal novel predicted allergens and laterally-transferred genes associated with secondary metabolism.</title>
        <authorList>
            <person name="Dong X."/>
            <person name="Chaisiri K."/>
            <person name="Xia D."/>
            <person name="Armstrong S.D."/>
            <person name="Fang Y."/>
            <person name="Donnelly M.J."/>
            <person name="Kadowaki T."/>
            <person name="McGarry J.W."/>
            <person name="Darby A.C."/>
            <person name="Makepeace B.L."/>
        </authorList>
    </citation>
    <scope>NUCLEOTIDE SEQUENCE [LARGE SCALE GENOMIC DNA]</scope>
    <source>
        <strain evidence="10">UoL-UT</strain>
    </source>
</reference>
<feature type="compositionally biased region" description="Polar residues" evidence="7">
    <location>
        <begin position="61"/>
        <end position="75"/>
    </location>
</feature>
<evidence type="ECO:0000256" key="6">
    <source>
        <dbReference type="ARBA" id="ARBA00023242"/>
    </source>
</evidence>
<dbReference type="PROSITE" id="PS51916">
    <property type="entry name" value="DEUBAD"/>
    <property type="match status" value="1"/>
</dbReference>
<dbReference type="OrthoDB" id="340431at2759"/>
<evidence type="ECO:0000256" key="2">
    <source>
        <dbReference type="ARBA" id="ARBA00004496"/>
    </source>
</evidence>
<evidence type="ECO:0000259" key="8">
    <source>
        <dbReference type="PROSITE" id="PS51916"/>
    </source>
</evidence>
<evidence type="ECO:0000256" key="1">
    <source>
        <dbReference type="ARBA" id="ARBA00004123"/>
    </source>
</evidence>
<dbReference type="Gene3D" id="1.10.2020.20">
    <property type="match status" value="1"/>
</dbReference>
<feature type="compositionally biased region" description="Low complexity" evidence="7">
    <location>
        <begin position="217"/>
        <end position="233"/>
    </location>
</feature>
<dbReference type="Pfam" id="PF04683">
    <property type="entry name" value="Rpn13_ADRM1_Pru"/>
    <property type="match status" value="1"/>
</dbReference>
<dbReference type="GO" id="GO:0070628">
    <property type="term" value="F:proteasome binding"/>
    <property type="evidence" value="ECO:0007669"/>
    <property type="project" value="TreeGrafter"/>
</dbReference>
<dbReference type="GO" id="GO:0005634">
    <property type="term" value="C:nucleus"/>
    <property type="evidence" value="ECO:0007669"/>
    <property type="project" value="UniProtKB-SubCell"/>
</dbReference>
<evidence type="ECO:0000256" key="3">
    <source>
        <dbReference type="ARBA" id="ARBA00009216"/>
    </source>
</evidence>
<keyword evidence="10" id="KW-0675">Receptor</keyword>
<dbReference type="VEuPathDB" id="VectorBase:LDEU004527"/>
<evidence type="ECO:0000313" key="10">
    <source>
        <dbReference type="EMBL" id="RWS27513.1"/>
    </source>
</evidence>
<dbReference type="PROSITE" id="PS51917">
    <property type="entry name" value="PRU"/>
    <property type="match status" value="1"/>
</dbReference>
<comment type="similarity">
    <text evidence="3">Belongs to the ADRM1 family.</text>
</comment>
<protein>
    <submittedName>
        <fullName evidence="10">Proteasomal ubiquitin receptor ADRM1-like protein</fullName>
    </submittedName>
</protein>
<dbReference type="PANTHER" id="PTHR12225:SF0">
    <property type="entry name" value="PROTEASOMAL UBIQUITIN RECEPTOR ADRM1"/>
    <property type="match status" value="1"/>
</dbReference>
<keyword evidence="5" id="KW-0647">Proteasome</keyword>
<dbReference type="Gene3D" id="2.30.29.70">
    <property type="entry name" value="Proteasomal ubiquitin receptor Rpn13/ADRM1"/>
    <property type="match status" value="1"/>
</dbReference>
<dbReference type="InterPro" id="IPR044868">
    <property type="entry name" value="Rpn13/ADRM1_Pru"/>
</dbReference>
<keyword evidence="6" id="KW-0539">Nucleus</keyword>
<name>A0A443SJ09_9ACAR</name>
<gene>
    <name evidence="10" type="ORF">B4U80_04972</name>
</gene>
<dbReference type="InterPro" id="IPR038633">
    <property type="entry name" value="Rpn13/ADRM1_Pru_sf"/>
</dbReference>